<comment type="caution">
    <text evidence="4">The sequence shown here is derived from an EMBL/GenBank/DDBJ whole genome shotgun (WGS) entry which is preliminary data.</text>
</comment>
<feature type="modified residue" description="4-aspartylphosphate" evidence="2">
    <location>
        <position position="57"/>
    </location>
</feature>
<keyword evidence="1 2" id="KW-0597">Phosphoprotein</keyword>
<evidence type="ECO:0000256" key="1">
    <source>
        <dbReference type="ARBA" id="ARBA00022553"/>
    </source>
</evidence>
<dbReference type="PROSITE" id="PS50110">
    <property type="entry name" value="RESPONSE_REGULATORY"/>
    <property type="match status" value="1"/>
</dbReference>
<gene>
    <name evidence="4" type="ORF">CDV28_101159</name>
</gene>
<feature type="domain" description="Response regulatory" evidence="3">
    <location>
        <begin position="7"/>
        <end position="124"/>
    </location>
</feature>
<dbReference type="PANTHER" id="PTHR44591">
    <property type="entry name" value="STRESS RESPONSE REGULATOR PROTEIN 1"/>
    <property type="match status" value="1"/>
</dbReference>
<sequence length="126" mass="13641">MEQSKKCVLAVDDTPSYLMLLNMILQKNYAVKAAPKGEIALKIVRQNPAAVDLILLDIMMEGMDGFAVCQELKADPATARIPVIFISGKEDEADREKGLALGAVDFIVKPFAADTVLATVARHLPT</sequence>
<dbReference type="Gene3D" id="3.40.50.2300">
    <property type="match status" value="1"/>
</dbReference>
<proteinExistence type="predicted"/>
<dbReference type="PANTHER" id="PTHR44591:SF3">
    <property type="entry name" value="RESPONSE REGULATORY DOMAIN-CONTAINING PROTEIN"/>
    <property type="match status" value="1"/>
</dbReference>
<dbReference type="Proteomes" id="UP000316238">
    <property type="component" value="Unassembled WGS sequence"/>
</dbReference>
<keyword evidence="5" id="KW-1185">Reference proteome</keyword>
<name>A0A521G5F8_9BACT</name>
<dbReference type="SUPFAM" id="SSF52172">
    <property type="entry name" value="CheY-like"/>
    <property type="match status" value="1"/>
</dbReference>
<dbReference type="InterPro" id="IPR001789">
    <property type="entry name" value="Sig_transdc_resp-reg_receiver"/>
</dbReference>
<organism evidence="4 5">
    <name type="scientific">Candidatus Electronema aureum</name>
    <dbReference type="NCBI Taxonomy" id="2005002"/>
    <lineage>
        <taxon>Bacteria</taxon>
        <taxon>Pseudomonadati</taxon>
        <taxon>Thermodesulfobacteriota</taxon>
        <taxon>Desulfobulbia</taxon>
        <taxon>Desulfobulbales</taxon>
        <taxon>Desulfobulbaceae</taxon>
        <taxon>Candidatus Electronema</taxon>
    </lineage>
</organism>
<accession>A0A521G5F8</accession>
<dbReference type="SMART" id="SM00448">
    <property type="entry name" value="REC"/>
    <property type="match status" value="1"/>
</dbReference>
<protein>
    <submittedName>
        <fullName evidence="4">Two-component system response regulator</fullName>
    </submittedName>
</protein>
<reference evidence="4" key="1">
    <citation type="submission" date="2017-07" db="EMBL/GenBank/DDBJ databases">
        <title>The cable genome - Insights into the physiology and evolution of filamentous bacteria capable of sulfide oxidation via long distance electron transfer.</title>
        <authorList>
            <person name="Thorup C."/>
            <person name="Bjerg J.T."/>
            <person name="Schreiber L."/>
            <person name="Nielsen L.P."/>
            <person name="Kjeldsen K.U."/>
            <person name="Boesen T."/>
            <person name="Boggild A."/>
            <person name="Meysman F."/>
            <person name="Geelhoed J."/>
            <person name="Schramm A."/>
        </authorList>
    </citation>
    <scope>NUCLEOTIDE SEQUENCE [LARGE SCALE GENOMIC DNA]</scope>
    <source>
        <strain evidence="4">GS</strain>
    </source>
</reference>
<dbReference type="GO" id="GO:0000160">
    <property type="term" value="P:phosphorelay signal transduction system"/>
    <property type="evidence" value="ECO:0007669"/>
    <property type="project" value="InterPro"/>
</dbReference>
<dbReference type="Pfam" id="PF00072">
    <property type="entry name" value="Response_reg"/>
    <property type="match status" value="1"/>
</dbReference>
<evidence type="ECO:0000259" key="3">
    <source>
        <dbReference type="PROSITE" id="PS50110"/>
    </source>
</evidence>
<evidence type="ECO:0000256" key="2">
    <source>
        <dbReference type="PROSITE-ProRule" id="PRU00169"/>
    </source>
</evidence>
<evidence type="ECO:0000313" key="5">
    <source>
        <dbReference type="Proteomes" id="UP000316238"/>
    </source>
</evidence>
<evidence type="ECO:0000313" key="4">
    <source>
        <dbReference type="EMBL" id="TAA76257.1"/>
    </source>
</evidence>
<dbReference type="AlphaFoldDB" id="A0A521G5F8"/>
<dbReference type="InterPro" id="IPR050595">
    <property type="entry name" value="Bact_response_regulator"/>
</dbReference>
<dbReference type="EMBL" id="NQJD01000001">
    <property type="protein sequence ID" value="TAA76257.1"/>
    <property type="molecule type" value="Genomic_DNA"/>
</dbReference>
<dbReference type="InterPro" id="IPR011006">
    <property type="entry name" value="CheY-like_superfamily"/>
</dbReference>